<evidence type="ECO:0000313" key="1">
    <source>
        <dbReference type="EMBL" id="MPM37084.1"/>
    </source>
</evidence>
<reference evidence="1" key="1">
    <citation type="submission" date="2019-08" db="EMBL/GenBank/DDBJ databases">
        <authorList>
            <person name="Kucharzyk K."/>
            <person name="Murdoch R.W."/>
            <person name="Higgins S."/>
            <person name="Loffler F."/>
        </authorList>
    </citation>
    <scope>NUCLEOTIDE SEQUENCE</scope>
</reference>
<name>A0A644ZGX2_9ZZZZ</name>
<protein>
    <submittedName>
        <fullName evidence="1">Uncharacterized protein</fullName>
    </submittedName>
</protein>
<dbReference type="AlphaFoldDB" id="A0A644ZGX2"/>
<accession>A0A644ZGX2</accession>
<gene>
    <name evidence="1" type="ORF">SDC9_83690</name>
</gene>
<proteinExistence type="predicted"/>
<organism evidence="1">
    <name type="scientific">bioreactor metagenome</name>
    <dbReference type="NCBI Taxonomy" id="1076179"/>
    <lineage>
        <taxon>unclassified sequences</taxon>
        <taxon>metagenomes</taxon>
        <taxon>ecological metagenomes</taxon>
    </lineage>
</organism>
<comment type="caution">
    <text evidence="1">The sequence shown here is derived from an EMBL/GenBank/DDBJ whole genome shotgun (WGS) entry which is preliminary data.</text>
</comment>
<sequence>MSYLLNKDVFFGDAKAVAGMALSGEAGDGESGGFLWGQSLPWSRSLALVSYVRPEQVSQPVADDALLPAARENLAVILQYVQAHPDMEFTFYLVPYSILFWDQTIRTGRLDAVLAMHKLVLEALTALPNARVFYFLDSYDIITDLDNYGDHIHFSPHISALLAERMAAEAPMEASEISARLTALRVFAEGYDYEAIFAG</sequence>
<dbReference type="EMBL" id="VSSQ01007821">
    <property type="protein sequence ID" value="MPM37084.1"/>
    <property type="molecule type" value="Genomic_DNA"/>
</dbReference>